<reference evidence="1" key="1">
    <citation type="journal article" date="2015" name="Proc. Natl. Acad. Sci. U.S.A.">
        <title>Networks of energetic and metabolic interactions define dynamics in microbial communities.</title>
        <authorList>
            <person name="Embree M."/>
            <person name="Liu J.K."/>
            <person name="Al-Bassam M.M."/>
            <person name="Zengler K."/>
        </authorList>
    </citation>
    <scope>NUCLEOTIDE SEQUENCE</scope>
</reference>
<dbReference type="EMBL" id="LNQE01001436">
    <property type="protein sequence ID" value="KUG17525.1"/>
    <property type="molecule type" value="Genomic_DNA"/>
</dbReference>
<organism evidence="1">
    <name type="scientific">hydrocarbon metagenome</name>
    <dbReference type="NCBI Taxonomy" id="938273"/>
    <lineage>
        <taxon>unclassified sequences</taxon>
        <taxon>metagenomes</taxon>
        <taxon>ecological metagenomes</taxon>
    </lineage>
</organism>
<gene>
    <name evidence="1" type="ORF">ASZ90_012796</name>
</gene>
<dbReference type="AlphaFoldDB" id="A0A0W8F9K2"/>
<comment type="caution">
    <text evidence="1">The sequence shown here is derived from an EMBL/GenBank/DDBJ whole genome shotgun (WGS) entry which is preliminary data.</text>
</comment>
<evidence type="ECO:0000313" key="1">
    <source>
        <dbReference type="EMBL" id="KUG17525.1"/>
    </source>
</evidence>
<protein>
    <submittedName>
        <fullName evidence="1">Uncharacterized protein</fullName>
    </submittedName>
</protein>
<accession>A0A0W8F9K2</accession>
<name>A0A0W8F9K2_9ZZZZ</name>
<sequence>MDSTNIENDDAKEIREDRENRGDLEGLYDLAIPLSMPITVIRELVEKFDVEPVLRPGKMDMTGEVMDREILVLRGDLETVKAVEKYMFEALDRKIAEWNSTDKEEKYKKYYEEQSRLRLKEVKDNPDAVSNWELTSD</sequence>
<proteinExistence type="predicted"/>